<dbReference type="EMBL" id="BAABDS010000015">
    <property type="protein sequence ID" value="GAA3706807.1"/>
    <property type="molecule type" value="Genomic_DNA"/>
</dbReference>
<name>A0ABP7DKW2_9GAMM</name>
<evidence type="ECO:0000256" key="2">
    <source>
        <dbReference type="SAM" id="Phobius"/>
    </source>
</evidence>
<dbReference type="Proteomes" id="UP001501479">
    <property type="component" value="Unassembled WGS sequence"/>
</dbReference>
<protein>
    <submittedName>
        <fullName evidence="4">Glycosyltransferase family 4 protein</fullName>
    </submittedName>
</protein>
<dbReference type="CDD" id="cd03794">
    <property type="entry name" value="GT4_WbuB-like"/>
    <property type="match status" value="1"/>
</dbReference>
<dbReference type="InterPro" id="IPR001296">
    <property type="entry name" value="Glyco_trans_1"/>
</dbReference>
<evidence type="ECO:0000259" key="3">
    <source>
        <dbReference type="Pfam" id="PF00534"/>
    </source>
</evidence>
<keyword evidence="2" id="KW-1133">Transmembrane helix</keyword>
<keyword evidence="2" id="KW-0472">Membrane</keyword>
<dbReference type="PANTHER" id="PTHR46401:SF2">
    <property type="entry name" value="GLYCOSYLTRANSFERASE WBBK-RELATED"/>
    <property type="match status" value="1"/>
</dbReference>
<accession>A0ABP7DKW2</accession>
<evidence type="ECO:0000256" key="1">
    <source>
        <dbReference type="ARBA" id="ARBA00022679"/>
    </source>
</evidence>
<proteinExistence type="predicted"/>
<feature type="transmembrane region" description="Helical" evidence="2">
    <location>
        <begin position="73"/>
        <end position="95"/>
    </location>
</feature>
<dbReference type="SUPFAM" id="SSF53756">
    <property type="entry name" value="UDP-Glycosyltransferase/glycogen phosphorylase"/>
    <property type="match status" value="1"/>
</dbReference>
<dbReference type="Gene3D" id="3.40.50.2000">
    <property type="entry name" value="Glycogen Phosphorylase B"/>
    <property type="match status" value="2"/>
</dbReference>
<comment type="caution">
    <text evidence="4">The sequence shown here is derived from an EMBL/GenBank/DDBJ whole genome shotgun (WGS) entry which is preliminary data.</text>
</comment>
<gene>
    <name evidence="4" type="ORF">GCM10022421_12410</name>
</gene>
<dbReference type="PANTHER" id="PTHR46401">
    <property type="entry name" value="GLYCOSYLTRANSFERASE WBBK-RELATED"/>
    <property type="match status" value="1"/>
</dbReference>
<keyword evidence="2" id="KW-0812">Transmembrane</keyword>
<evidence type="ECO:0000313" key="4">
    <source>
        <dbReference type="EMBL" id="GAA3706807.1"/>
    </source>
</evidence>
<organism evidence="4 5">
    <name type="scientific">Oceanisphaera sediminis</name>
    <dbReference type="NCBI Taxonomy" id="981381"/>
    <lineage>
        <taxon>Bacteria</taxon>
        <taxon>Pseudomonadati</taxon>
        <taxon>Pseudomonadota</taxon>
        <taxon>Gammaproteobacteria</taxon>
        <taxon>Aeromonadales</taxon>
        <taxon>Aeromonadaceae</taxon>
        <taxon>Oceanisphaera</taxon>
    </lineage>
</organism>
<reference evidence="5" key="1">
    <citation type="journal article" date="2019" name="Int. J. Syst. Evol. Microbiol.">
        <title>The Global Catalogue of Microorganisms (GCM) 10K type strain sequencing project: providing services to taxonomists for standard genome sequencing and annotation.</title>
        <authorList>
            <consortium name="The Broad Institute Genomics Platform"/>
            <consortium name="The Broad Institute Genome Sequencing Center for Infectious Disease"/>
            <person name="Wu L."/>
            <person name="Ma J."/>
        </authorList>
    </citation>
    <scope>NUCLEOTIDE SEQUENCE [LARGE SCALE GENOMIC DNA]</scope>
    <source>
        <strain evidence="5">JCM 17329</strain>
    </source>
</reference>
<keyword evidence="5" id="KW-1185">Reference proteome</keyword>
<sequence>MAKKNIQPIAIVSDSNNVAEVPELYKTVTHQELNGVKLVWLKTMRYGAAKSLSRVLSWFHFEWNLLFLNKKNIANPDVIIVSSLSLLTIFNGLILKRKYKCKLVFEVRDIWPLSITEEGGFSNCNPFVMLLAFAERLGYKYADAVVGTMPNLGEHVKQVLGYERTVDCIPMGAYEELFDPAHEPLPDCYVKKHLPLDKFLVVYSGTVGITNNLDVFFQCAKKLESNSAIHFVVLGSGSLLDYYIDKYSALSNLSFAPRVKKNQVLSVLQYADLLYFSVYPSKVWDYGQSLNKVIDYMAAGKPIVASYSGHPSMIDEAGCGVFVPAGDIDLLAAEIVRFSEMPNNERIAMGSQGKTWLAEHRTYTKLADDYINILFPELIAKND</sequence>
<evidence type="ECO:0000313" key="5">
    <source>
        <dbReference type="Proteomes" id="UP001501479"/>
    </source>
</evidence>
<keyword evidence="1" id="KW-0808">Transferase</keyword>
<feature type="domain" description="Glycosyl transferase family 1" evidence="3">
    <location>
        <begin position="193"/>
        <end position="355"/>
    </location>
</feature>
<dbReference type="Pfam" id="PF00534">
    <property type="entry name" value="Glycos_transf_1"/>
    <property type="match status" value="1"/>
</dbReference>